<evidence type="ECO:0000313" key="1">
    <source>
        <dbReference type="EMBL" id="KAH7945579.1"/>
    </source>
</evidence>
<dbReference type="Proteomes" id="UP000821865">
    <property type="component" value="Chromosome 6"/>
</dbReference>
<name>A0ACB8CL75_DERSI</name>
<dbReference type="EMBL" id="CM023475">
    <property type="protein sequence ID" value="KAH7945579.1"/>
    <property type="molecule type" value="Genomic_DNA"/>
</dbReference>
<keyword evidence="2" id="KW-1185">Reference proteome</keyword>
<accession>A0ACB8CL75</accession>
<organism evidence="1 2">
    <name type="scientific">Dermacentor silvarum</name>
    <name type="common">Tick</name>
    <dbReference type="NCBI Taxonomy" id="543639"/>
    <lineage>
        <taxon>Eukaryota</taxon>
        <taxon>Metazoa</taxon>
        <taxon>Ecdysozoa</taxon>
        <taxon>Arthropoda</taxon>
        <taxon>Chelicerata</taxon>
        <taxon>Arachnida</taxon>
        <taxon>Acari</taxon>
        <taxon>Parasitiformes</taxon>
        <taxon>Ixodida</taxon>
        <taxon>Ixodoidea</taxon>
        <taxon>Ixodidae</taxon>
        <taxon>Rhipicephalinae</taxon>
        <taxon>Dermacentor</taxon>
    </lineage>
</organism>
<reference evidence="1" key="1">
    <citation type="submission" date="2020-05" db="EMBL/GenBank/DDBJ databases">
        <title>Large-scale comparative analyses of tick genomes elucidate their genetic diversity and vector capacities.</title>
        <authorList>
            <person name="Jia N."/>
            <person name="Wang J."/>
            <person name="Shi W."/>
            <person name="Du L."/>
            <person name="Sun Y."/>
            <person name="Zhan W."/>
            <person name="Jiang J."/>
            <person name="Wang Q."/>
            <person name="Zhang B."/>
            <person name="Ji P."/>
            <person name="Sakyi L.B."/>
            <person name="Cui X."/>
            <person name="Yuan T."/>
            <person name="Jiang B."/>
            <person name="Yang W."/>
            <person name="Lam T.T.-Y."/>
            <person name="Chang Q."/>
            <person name="Ding S."/>
            <person name="Wang X."/>
            <person name="Zhu J."/>
            <person name="Ruan X."/>
            <person name="Zhao L."/>
            <person name="Wei J."/>
            <person name="Que T."/>
            <person name="Du C."/>
            <person name="Cheng J."/>
            <person name="Dai P."/>
            <person name="Han X."/>
            <person name="Huang E."/>
            <person name="Gao Y."/>
            <person name="Liu J."/>
            <person name="Shao H."/>
            <person name="Ye R."/>
            <person name="Li L."/>
            <person name="Wei W."/>
            <person name="Wang X."/>
            <person name="Wang C."/>
            <person name="Yang T."/>
            <person name="Huo Q."/>
            <person name="Li W."/>
            <person name="Guo W."/>
            <person name="Chen H."/>
            <person name="Zhou L."/>
            <person name="Ni X."/>
            <person name="Tian J."/>
            <person name="Zhou Y."/>
            <person name="Sheng Y."/>
            <person name="Liu T."/>
            <person name="Pan Y."/>
            <person name="Xia L."/>
            <person name="Li J."/>
            <person name="Zhao F."/>
            <person name="Cao W."/>
        </authorList>
    </citation>
    <scope>NUCLEOTIDE SEQUENCE</scope>
    <source>
        <strain evidence="1">Dsil-2018</strain>
    </source>
</reference>
<sequence length="339" mass="37830">MLEVALGNLDIIGNEQAINYRIAPFYAIDQITFEDSDMFYVERPNFALASFANILVESKLGLGLLLVALLCTSLVLSVADRGERNHCQFSSTMDNILFLLGSFYATSSPIPRRKSYPLTRAVVYSVWFIAILPLSNYLRSELVSRLSVHSHGEVMDTMEKVDDALSRKALTPCLRIGSMTHLTVTRNLSYTKFHTKLSIAFYAAKERKSLESIDAAQCLSCARQKDHICFTGVLSTCSKKMTRGFVESKDRVNPVLAGMVVRKNFALKVAFRNLVRRIRETGFFSPTQSCSAESQIDDNPATMQQSDQLTELSQFIVLFVLFLAASTAVFILELAIGNL</sequence>
<evidence type="ECO:0000313" key="2">
    <source>
        <dbReference type="Proteomes" id="UP000821865"/>
    </source>
</evidence>
<gene>
    <name evidence="1" type="ORF">HPB49_013156</name>
</gene>
<proteinExistence type="predicted"/>
<comment type="caution">
    <text evidence="1">The sequence shown here is derived from an EMBL/GenBank/DDBJ whole genome shotgun (WGS) entry which is preliminary data.</text>
</comment>
<protein>
    <submittedName>
        <fullName evidence="1">Uncharacterized protein</fullName>
    </submittedName>
</protein>